<gene>
    <name evidence="1" type="ORF">R3P38DRAFT_3327113</name>
</gene>
<sequence>MSSGRQDSRSKLGTNYLARDDEVPQIRSLLVEPMSRVQEIDTEIAELYKAIDALLSEQATLRSYIWAHRTLIAPIQRIPPEILSEIFVACLPKERNCVMSSVEAPMLLGRVCSSWRTLSLSIPRLWCRLHIVEPELNSASTQFVRKQKYAQWAEAAKDWLERSGQSPLSISLTGDDEDRHATDVTTPSSATAAILQVLIPFAYRWQNISVRASLTALECLSSISEQDVPMLTRLHIQRAPSPGSAQWPALQFLSGPHIAHFSLSGEHGNIPSLPVRWSQLRSLSIGSHGRSVTNEAAVKVLSLCPRLEACELTISNRMRHPFTGTVLELPHLRSLTLHDRGFYSLYNADGLFSRVSLPGLLHLVVLGYYDLKINGADLLLATSPCLQSLEMNTDMFNKQTLIEILNALPPTIQRIKLAGGDGLEEPECTMDDDVLAKLTPSTCPSLQELHITDCDSISDQALLEFIVAMRSADSPTLRLVEVHFIRPKQVDIHEQIQFLSDAGLRIEINYEDYELPGASPWKGLPDEYTAETAELASRMRWTSAGRSHE</sequence>
<accession>A0AAW0A5A7</accession>
<name>A0AAW0A5A7_9AGAR</name>
<dbReference type="EMBL" id="JAWWNJ010000083">
    <property type="protein sequence ID" value="KAK7001332.1"/>
    <property type="molecule type" value="Genomic_DNA"/>
</dbReference>
<evidence type="ECO:0008006" key="3">
    <source>
        <dbReference type="Google" id="ProtNLM"/>
    </source>
</evidence>
<dbReference type="SUPFAM" id="SSF52047">
    <property type="entry name" value="RNI-like"/>
    <property type="match status" value="1"/>
</dbReference>
<dbReference type="InterPro" id="IPR032675">
    <property type="entry name" value="LRR_dom_sf"/>
</dbReference>
<dbReference type="AlphaFoldDB" id="A0AAW0A5A7"/>
<dbReference type="PANTHER" id="PTHR16134">
    <property type="entry name" value="F-BOX/TPR REPEAT PROTEIN POF3"/>
    <property type="match status" value="1"/>
</dbReference>
<dbReference type="PANTHER" id="PTHR16134:SF119">
    <property type="entry name" value="AT02038P-RELATED"/>
    <property type="match status" value="1"/>
</dbReference>
<proteinExistence type="predicted"/>
<evidence type="ECO:0000313" key="2">
    <source>
        <dbReference type="Proteomes" id="UP001362999"/>
    </source>
</evidence>
<evidence type="ECO:0000313" key="1">
    <source>
        <dbReference type="EMBL" id="KAK7001332.1"/>
    </source>
</evidence>
<dbReference type="Gene3D" id="3.80.10.10">
    <property type="entry name" value="Ribonuclease Inhibitor"/>
    <property type="match status" value="1"/>
</dbReference>
<comment type="caution">
    <text evidence="1">The sequence shown here is derived from an EMBL/GenBank/DDBJ whole genome shotgun (WGS) entry which is preliminary data.</text>
</comment>
<keyword evidence="2" id="KW-1185">Reference proteome</keyword>
<protein>
    <recommendedName>
        <fullName evidence="3">F-box domain-containing protein</fullName>
    </recommendedName>
</protein>
<dbReference type="Proteomes" id="UP001362999">
    <property type="component" value="Unassembled WGS sequence"/>
</dbReference>
<reference evidence="1 2" key="1">
    <citation type="journal article" date="2024" name="J Genomics">
        <title>Draft genome sequencing and assembly of Favolaschia claudopus CIRM-BRFM 2984 isolated from oak limbs.</title>
        <authorList>
            <person name="Navarro D."/>
            <person name="Drula E."/>
            <person name="Chaduli D."/>
            <person name="Cazenave R."/>
            <person name="Ahrendt S."/>
            <person name="Wang J."/>
            <person name="Lipzen A."/>
            <person name="Daum C."/>
            <person name="Barry K."/>
            <person name="Grigoriev I.V."/>
            <person name="Favel A."/>
            <person name="Rosso M.N."/>
            <person name="Martin F."/>
        </authorList>
    </citation>
    <scope>NUCLEOTIDE SEQUENCE [LARGE SCALE GENOMIC DNA]</scope>
    <source>
        <strain evidence="1 2">CIRM-BRFM 2984</strain>
    </source>
</reference>
<organism evidence="1 2">
    <name type="scientific">Favolaschia claudopus</name>
    <dbReference type="NCBI Taxonomy" id="2862362"/>
    <lineage>
        <taxon>Eukaryota</taxon>
        <taxon>Fungi</taxon>
        <taxon>Dikarya</taxon>
        <taxon>Basidiomycota</taxon>
        <taxon>Agaricomycotina</taxon>
        <taxon>Agaricomycetes</taxon>
        <taxon>Agaricomycetidae</taxon>
        <taxon>Agaricales</taxon>
        <taxon>Marasmiineae</taxon>
        <taxon>Mycenaceae</taxon>
        <taxon>Favolaschia</taxon>
    </lineage>
</organism>